<name>A0A0U4F3K8_9BACI</name>
<proteinExistence type="inferred from homology"/>
<dbReference type="InterPro" id="IPR042208">
    <property type="entry name" value="D-ser_dehydrat-like_sf"/>
</dbReference>
<dbReference type="AlphaFoldDB" id="A0A0U4F3K8"/>
<dbReference type="SUPFAM" id="SSF51419">
    <property type="entry name" value="PLP-binding barrel"/>
    <property type="match status" value="1"/>
</dbReference>
<evidence type="ECO:0000256" key="2">
    <source>
        <dbReference type="ARBA" id="ARBA00023239"/>
    </source>
</evidence>
<keyword evidence="2" id="KW-0456">Lyase</keyword>
<accession>A0A0U4F3K8</accession>
<dbReference type="InterPro" id="IPR029066">
    <property type="entry name" value="PLP-binding_barrel"/>
</dbReference>
<dbReference type="InterPro" id="IPR001608">
    <property type="entry name" value="Ala_racemase_N"/>
</dbReference>
<evidence type="ECO:0000259" key="3">
    <source>
        <dbReference type="SMART" id="SM01119"/>
    </source>
</evidence>
<dbReference type="Proteomes" id="UP000050331">
    <property type="component" value="Chromosome"/>
</dbReference>
<dbReference type="Pfam" id="PF14031">
    <property type="entry name" value="D-ser_dehydrat"/>
    <property type="match status" value="1"/>
</dbReference>
<dbReference type="Gene3D" id="2.40.37.20">
    <property type="entry name" value="D-serine dehydratase-like domain"/>
    <property type="match status" value="1"/>
</dbReference>
<evidence type="ECO:0000256" key="1">
    <source>
        <dbReference type="ARBA" id="ARBA00005323"/>
    </source>
</evidence>
<reference evidence="4 5" key="1">
    <citation type="submission" date="2016-01" db="EMBL/GenBank/DDBJ databases">
        <title>Complete genome sequence of strain Lentibacillus amyloliquefaciens LAM0015T isolated from saline sediment.</title>
        <authorList>
            <person name="Wang J.-L."/>
            <person name="He M.-X."/>
        </authorList>
    </citation>
    <scope>NUCLEOTIDE SEQUENCE [LARGE SCALE GENOMIC DNA]</scope>
    <source>
        <strain evidence="4 5">LAM0015</strain>
    </source>
</reference>
<dbReference type="Pfam" id="PF01168">
    <property type="entry name" value="Ala_racemase_N"/>
    <property type="match status" value="1"/>
</dbReference>
<dbReference type="PANTHER" id="PTHR28004:SF2">
    <property type="entry name" value="D-SERINE DEHYDRATASE"/>
    <property type="match status" value="1"/>
</dbReference>
<comment type="similarity">
    <text evidence="1">Belongs to the DSD1 family.</text>
</comment>
<dbReference type="Gene3D" id="3.20.20.10">
    <property type="entry name" value="Alanine racemase"/>
    <property type="match status" value="1"/>
</dbReference>
<dbReference type="InterPro" id="IPR026956">
    <property type="entry name" value="D-ser_dehydrat-like_dom"/>
</dbReference>
<sequence length="368" mass="40945">MKMKELDTPSLVIDREIMMDNVRGMQDYADKYNVHLRPHTKTHKMPALAKLQEKAGANGITVAKVGEAEVMAENGLNDIFIANQIVGEVKLNRIKKLTETIDISFGVDSIEQCEMIENVFSNSQKPAQVLIEIEVGENRSGVIEESDYIRLVDYIKNCSHVSLKGVFSHDGHTYKAKDLEDCRRLYNEAQKRTLMFAHLAEEQGLKLDTVSIGSTPPLLHDFGVMEGVTELRVGTYILMDVSQGNAIDSYSSCAASVLSTVTSKPTNERIITDVGAKGLTMQSRSEGICATVGIGYIKNSDHVHIDQVFDEHAIIYNERFRNQVVIGEKLEIIPNHICPVSNLYDDAYLVSGDEVVDEIPILCRGKLQ</sequence>
<protein>
    <submittedName>
        <fullName evidence="4">Alanine racemase</fullName>
    </submittedName>
</protein>
<dbReference type="EMBL" id="CP013862">
    <property type="protein sequence ID" value="ALX50071.1"/>
    <property type="molecule type" value="Genomic_DNA"/>
</dbReference>
<dbReference type="InterPro" id="IPR051466">
    <property type="entry name" value="D-amino_acid_metab_enzyme"/>
</dbReference>
<evidence type="ECO:0000313" key="5">
    <source>
        <dbReference type="Proteomes" id="UP000050331"/>
    </source>
</evidence>
<dbReference type="OrthoDB" id="9788869at2"/>
<dbReference type="PANTHER" id="PTHR28004">
    <property type="entry name" value="ZGC:162816-RELATED"/>
    <property type="match status" value="1"/>
</dbReference>
<dbReference type="KEGG" id="lao:AOX59_16685"/>
<gene>
    <name evidence="4" type="ORF">AOX59_16685</name>
</gene>
<dbReference type="STRING" id="1472767.AOX59_16685"/>
<keyword evidence="5" id="KW-1185">Reference proteome</keyword>
<organism evidence="4 5">
    <name type="scientific">Lentibacillus amyloliquefaciens</name>
    <dbReference type="NCBI Taxonomy" id="1472767"/>
    <lineage>
        <taxon>Bacteria</taxon>
        <taxon>Bacillati</taxon>
        <taxon>Bacillota</taxon>
        <taxon>Bacilli</taxon>
        <taxon>Bacillales</taxon>
        <taxon>Bacillaceae</taxon>
        <taxon>Lentibacillus</taxon>
    </lineage>
</organism>
<dbReference type="GO" id="GO:0036088">
    <property type="term" value="P:D-serine catabolic process"/>
    <property type="evidence" value="ECO:0007669"/>
    <property type="project" value="TreeGrafter"/>
</dbReference>
<dbReference type="SMART" id="SM01119">
    <property type="entry name" value="D-ser_dehydrat"/>
    <property type="match status" value="1"/>
</dbReference>
<evidence type="ECO:0000313" key="4">
    <source>
        <dbReference type="EMBL" id="ALX50071.1"/>
    </source>
</evidence>
<dbReference type="GO" id="GO:0008721">
    <property type="term" value="F:D-serine ammonia-lyase activity"/>
    <property type="evidence" value="ECO:0007669"/>
    <property type="project" value="TreeGrafter"/>
</dbReference>
<dbReference type="RefSeq" id="WP_068447203.1">
    <property type="nucleotide sequence ID" value="NZ_CP013862.1"/>
</dbReference>
<feature type="domain" description="D-serine dehydratase-like" evidence="3">
    <location>
        <begin position="254"/>
        <end position="351"/>
    </location>
</feature>